<feature type="signal peptide" evidence="1">
    <location>
        <begin position="1"/>
        <end position="20"/>
    </location>
</feature>
<dbReference type="RefSeq" id="WP_095309979.1">
    <property type="nucleotide sequence ID" value="NZ_BORC01000004.1"/>
</dbReference>
<comment type="caution">
    <text evidence="2">The sequence shown here is derived from an EMBL/GenBank/DDBJ whole genome shotgun (WGS) entry which is preliminary data.</text>
</comment>
<evidence type="ECO:0000256" key="1">
    <source>
        <dbReference type="SAM" id="SignalP"/>
    </source>
</evidence>
<evidence type="ECO:0000313" key="2">
    <source>
        <dbReference type="EMBL" id="GIN62926.1"/>
    </source>
</evidence>
<dbReference type="AlphaFoldDB" id="A0A919WJL5"/>
<dbReference type="EMBL" id="BORC01000004">
    <property type="protein sequence ID" value="GIN62926.1"/>
    <property type="molecule type" value="Genomic_DNA"/>
</dbReference>
<accession>A0A919WJL5</accession>
<reference evidence="2" key="1">
    <citation type="submission" date="2021-03" db="EMBL/GenBank/DDBJ databases">
        <title>Antimicrobial resistance genes in bacteria isolated from Japanese honey, and their potential for conferring macrolide and lincosamide resistance in the American foulbrood pathogen Paenibacillus larvae.</title>
        <authorList>
            <person name="Okamoto M."/>
            <person name="Kumagai M."/>
            <person name="Kanamori H."/>
            <person name="Takamatsu D."/>
        </authorList>
    </citation>
    <scope>NUCLEOTIDE SEQUENCE</scope>
    <source>
        <strain evidence="2">J27TS8</strain>
    </source>
</reference>
<sequence length="123" mass="14174">MLKQFTLLFLIPFFVNLAFGDVQQEEIFQNVQVEGELGEYRVKGKVSADAGKLFYTVEDGHYQYINEKVLPLAEKNSAMALFELEIKIAKEKLPKNATLILHLYEKDKQGRIIHSYPVVLEQI</sequence>
<keyword evidence="3" id="KW-1185">Reference proteome</keyword>
<proteinExistence type="predicted"/>
<dbReference type="OrthoDB" id="1357684at2"/>
<gene>
    <name evidence="2" type="ORF">J27TS8_29190</name>
</gene>
<organism evidence="2 3">
    <name type="scientific">Robertmurraya siralis</name>
    <dbReference type="NCBI Taxonomy" id="77777"/>
    <lineage>
        <taxon>Bacteria</taxon>
        <taxon>Bacillati</taxon>
        <taxon>Bacillota</taxon>
        <taxon>Bacilli</taxon>
        <taxon>Bacillales</taxon>
        <taxon>Bacillaceae</taxon>
        <taxon>Robertmurraya</taxon>
    </lineage>
</organism>
<name>A0A919WJL5_9BACI</name>
<keyword evidence="1" id="KW-0732">Signal</keyword>
<dbReference type="Proteomes" id="UP000682111">
    <property type="component" value="Unassembled WGS sequence"/>
</dbReference>
<protein>
    <submittedName>
        <fullName evidence="2">Uncharacterized protein</fullName>
    </submittedName>
</protein>
<evidence type="ECO:0000313" key="3">
    <source>
        <dbReference type="Proteomes" id="UP000682111"/>
    </source>
</evidence>
<feature type="chain" id="PRO_5039468175" evidence="1">
    <location>
        <begin position="21"/>
        <end position="123"/>
    </location>
</feature>